<gene>
    <name evidence="1" type="ORF">ECRASSUSDP1_LOCUS22023</name>
</gene>
<keyword evidence="2" id="KW-1185">Reference proteome</keyword>
<dbReference type="Proteomes" id="UP001295684">
    <property type="component" value="Unassembled WGS sequence"/>
</dbReference>
<proteinExistence type="predicted"/>
<reference evidence="1" key="1">
    <citation type="submission" date="2023-07" db="EMBL/GenBank/DDBJ databases">
        <authorList>
            <consortium name="AG Swart"/>
            <person name="Singh M."/>
            <person name="Singh A."/>
            <person name="Seah K."/>
            <person name="Emmerich C."/>
        </authorList>
    </citation>
    <scope>NUCLEOTIDE SEQUENCE</scope>
    <source>
        <strain evidence="1">DP1</strain>
    </source>
</reference>
<dbReference type="AlphaFoldDB" id="A0AAD2D4Y7"/>
<organism evidence="1 2">
    <name type="scientific">Euplotes crassus</name>
    <dbReference type="NCBI Taxonomy" id="5936"/>
    <lineage>
        <taxon>Eukaryota</taxon>
        <taxon>Sar</taxon>
        <taxon>Alveolata</taxon>
        <taxon>Ciliophora</taxon>
        <taxon>Intramacronucleata</taxon>
        <taxon>Spirotrichea</taxon>
        <taxon>Hypotrichia</taxon>
        <taxon>Euplotida</taxon>
        <taxon>Euplotidae</taxon>
        <taxon>Moneuplotes</taxon>
    </lineage>
</organism>
<name>A0AAD2D4Y7_EUPCR</name>
<comment type="caution">
    <text evidence="1">The sequence shown here is derived from an EMBL/GenBank/DDBJ whole genome shotgun (WGS) entry which is preliminary data.</text>
</comment>
<evidence type="ECO:0000313" key="2">
    <source>
        <dbReference type="Proteomes" id="UP001295684"/>
    </source>
</evidence>
<evidence type="ECO:0000313" key="1">
    <source>
        <dbReference type="EMBL" id="CAI2380587.1"/>
    </source>
</evidence>
<sequence>MALLDRKTLFVSSTNATLSIHHDSILTILSPNKLIPHPNMTCIYLFSSTPKLTSDFLYFQVYFVPILSNLSRLLIHLLYYSWYQAKQSNSIVHVGQMKSL</sequence>
<protein>
    <submittedName>
        <fullName evidence="1">Uncharacterized protein</fullName>
    </submittedName>
</protein>
<dbReference type="EMBL" id="CAMPGE010022549">
    <property type="protein sequence ID" value="CAI2380587.1"/>
    <property type="molecule type" value="Genomic_DNA"/>
</dbReference>
<accession>A0AAD2D4Y7</accession>